<keyword evidence="2" id="KW-1185">Reference proteome</keyword>
<dbReference type="InParanoid" id="F4RF14"/>
<dbReference type="EMBL" id="GL883099">
    <property type="protein sequence ID" value="EGG08738.1"/>
    <property type="molecule type" value="Genomic_DNA"/>
</dbReference>
<sequence length="181" mass="21082">MAHFEVDAKHQESTVTKDILVDSFKTHLLPIIKPFILPQKTPDSVPICEDSSKLDLTANSTTKLKLRNELKKYVPTLKTTHAMGKTELVTLYQKYIMNESNASQGSRFMKKPPRWNLAELHQARLDDIRYALQFYRPDIFITHKSSTVEICKRIYEKFLLNMPIQADVITEGVHYYIRQLE</sequence>
<dbReference type="KEGG" id="mlr:MELLADRAFT_61474"/>
<gene>
    <name evidence="1" type="ORF">MELLADRAFT_61474</name>
</gene>
<dbReference type="OrthoDB" id="2511315at2759"/>
<evidence type="ECO:0000313" key="2">
    <source>
        <dbReference type="Proteomes" id="UP000001072"/>
    </source>
</evidence>
<accession>F4RF14</accession>
<dbReference type="Proteomes" id="UP000001072">
    <property type="component" value="Unassembled WGS sequence"/>
</dbReference>
<protein>
    <submittedName>
        <fullName evidence="1">Uncharacterized protein</fullName>
    </submittedName>
</protein>
<evidence type="ECO:0000313" key="1">
    <source>
        <dbReference type="EMBL" id="EGG08738.1"/>
    </source>
</evidence>
<dbReference type="GeneID" id="18929736"/>
<proteinExistence type="predicted"/>
<name>F4RF14_MELLP</name>
<dbReference type="AlphaFoldDB" id="F4RF14"/>
<organism evidence="2">
    <name type="scientific">Melampsora larici-populina (strain 98AG31 / pathotype 3-4-7)</name>
    <name type="common">Poplar leaf rust fungus</name>
    <dbReference type="NCBI Taxonomy" id="747676"/>
    <lineage>
        <taxon>Eukaryota</taxon>
        <taxon>Fungi</taxon>
        <taxon>Dikarya</taxon>
        <taxon>Basidiomycota</taxon>
        <taxon>Pucciniomycotina</taxon>
        <taxon>Pucciniomycetes</taxon>
        <taxon>Pucciniales</taxon>
        <taxon>Melampsoraceae</taxon>
        <taxon>Melampsora</taxon>
    </lineage>
</organism>
<dbReference type="HOGENOM" id="CLU_102633_0_0_1"/>
<dbReference type="VEuPathDB" id="FungiDB:MELLADRAFT_61474"/>
<reference evidence="2" key="1">
    <citation type="journal article" date="2011" name="Proc. Natl. Acad. Sci. U.S.A.">
        <title>Obligate biotrophy features unraveled by the genomic analysis of rust fungi.</title>
        <authorList>
            <person name="Duplessis S."/>
            <person name="Cuomo C.A."/>
            <person name="Lin Y.-C."/>
            <person name="Aerts A."/>
            <person name="Tisserant E."/>
            <person name="Veneault-Fourrey C."/>
            <person name="Joly D.L."/>
            <person name="Hacquard S."/>
            <person name="Amselem J."/>
            <person name="Cantarel B.L."/>
            <person name="Chiu R."/>
            <person name="Coutinho P.M."/>
            <person name="Feau N."/>
            <person name="Field M."/>
            <person name="Frey P."/>
            <person name="Gelhaye E."/>
            <person name="Goldberg J."/>
            <person name="Grabherr M.G."/>
            <person name="Kodira C.D."/>
            <person name="Kohler A."/>
            <person name="Kuees U."/>
            <person name="Lindquist E.A."/>
            <person name="Lucas S.M."/>
            <person name="Mago R."/>
            <person name="Mauceli E."/>
            <person name="Morin E."/>
            <person name="Murat C."/>
            <person name="Pangilinan J.L."/>
            <person name="Park R."/>
            <person name="Pearson M."/>
            <person name="Quesneville H."/>
            <person name="Rouhier N."/>
            <person name="Sakthikumar S."/>
            <person name="Salamov A.A."/>
            <person name="Schmutz J."/>
            <person name="Selles B."/>
            <person name="Shapiro H."/>
            <person name="Tanguay P."/>
            <person name="Tuskan G.A."/>
            <person name="Henrissat B."/>
            <person name="Van de Peer Y."/>
            <person name="Rouze P."/>
            <person name="Ellis J.G."/>
            <person name="Dodds P.N."/>
            <person name="Schein J.E."/>
            <person name="Zhong S."/>
            <person name="Hamelin R.C."/>
            <person name="Grigoriev I.V."/>
            <person name="Szabo L.J."/>
            <person name="Martin F."/>
        </authorList>
    </citation>
    <scope>NUCLEOTIDE SEQUENCE [LARGE SCALE GENOMIC DNA]</scope>
    <source>
        <strain evidence="2">98AG31 / pathotype 3-4-7</strain>
    </source>
</reference>
<dbReference type="RefSeq" id="XP_007407712.1">
    <property type="nucleotide sequence ID" value="XM_007407650.1"/>
</dbReference>